<name>A0A166GHV6_9AGAM</name>
<keyword evidence="2" id="KW-1133">Transmembrane helix</keyword>
<keyword evidence="2" id="KW-0472">Membrane</keyword>
<organism evidence="3 4">
    <name type="scientific">Athelia psychrophila</name>
    <dbReference type="NCBI Taxonomy" id="1759441"/>
    <lineage>
        <taxon>Eukaryota</taxon>
        <taxon>Fungi</taxon>
        <taxon>Dikarya</taxon>
        <taxon>Basidiomycota</taxon>
        <taxon>Agaricomycotina</taxon>
        <taxon>Agaricomycetes</taxon>
        <taxon>Agaricomycetidae</taxon>
        <taxon>Atheliales</taxon>
        <taxon>Atheliaceae</taxon>
        <taxon>Athelia</taxon>
    </lineage>
</organism>
<feature type="region of interest" description="Disordered" evidence="1">
    <location>
        <begin position="96"/>
        <end position="123"/>
    </location>
</feature>
<evidence type="ECO:0000256" key="1">
    <source>
        <dbReference type="SAM" id="MobiDB-lite"/>
    </source>
</evidence>
<protein>
    <submittedName>
        <fullName evidence="3">Uncharacterized protein</fullName>
    </submittedName>
</protein>
<feature type="transmembrane region" description="Helical" evidence="2">
    <location>
        <begin position="67"/>
        <end position="87"/>
    </location>
</feature>
<dbReference type="Proteomes" id="UP000076532">
    <property type="component" value="Unassembled WGS sequence"/>
</dbReference>
<proteinExistence type="predicted"/>
<evidence type="ECO:0000313" key="4">
    <source>
        <dbReference type="Proteomes" id="UP000076532"/>
    </source>
</evidence>
<gene>
    <name evidence="3" type="ORF">FIBSPDRAFT_608151</name>
</gene>
<sequence>MPKLPTGRMIKRHYYLRKASTLTLPSFDMPTSPAETLGAALSDNLSLTVTGGLRRRSNDSGDRAWEIGIIVVFLAVISAVLCALWLVNRRRRRERESRRALASNQLDIEQHPTRSGGAGSTDAMRTVARPIGPYYMGPRVVGANCYIMLV</sequence>
<dbReference type="AlphaFoldDB" id="A0A166GHV6"/>
<accession>A0A166GHV6</accession>
<keyword evidence="4" id="KW-1185">Reference proteome</keyword>
<keyword evidence="2" id="KW-0812">Transmembrane</keyword>
<dbReference type="EMBL" id="KV417578">
    <property type="protein sequence ID" value="KZP17850.1"/>
    <property type="molecule type" value="Genomic_DNA"/>
</dbReference>
<evidence type="ECO:0000313" key="3">
    <source>
        <dbReference type="EMBL" id="KZP17850.1"/>
    </source>
</evidence>
<evidence type="ECO:0000256" key="2">
    <source>
        <dbReference type="SAM" id="Phobius"/>
    </source>
</evidence>
<reference evidence="3 4" key="1">
    <citation type="journal article" date="2016" name="Mol. Biol. Evol.">
        <title>Comparative Genomics of Early-Diverging Mushroom-Forming Fungi Provides Insights into the Origins of Lignocellulose Decay Capabilities.</title>
        <authorList>
            <person name="Nagy L.G."/>
            <person name="Riley R."/>
            <person name="Tritt A."/>
            <person name="Adam C."/>
            <person name="Daum C."/>
            <person name="Floudas D."/>
            <person name="Sun H."/>
            <person name="Yadav J.S."/>
            <person name="Pangilinan J."/>
            <person name="Larsson K.H."/>
            <person name="Matsuura K."/>
            <person name="Barry K."/>
            <person name="Labutti K."/>
            <person name="Kuo R."/>
            <person name="Ohm R.A."/>
            <person name="Bhattacharya S.S."/>
            <person name="Shirouzu T."/>
            <person name="Yoshinaga Y."/>
            <person name="Martin F.M."/>
            <person name="Grigoriev I.V."/>
            <person name="Hibbett D.S."/>
        </authorList>
    </citation>
    <scope>NUCLEOTIDE SEQUENCE [LARGE SCALE GENOMIC DNA]</scope>
    <source>
        <strain evidence="3 4">CBS 109695</strain>
    </source>
</reference>